<comment type="subunit">
    <text evidence="13">Interacts with PEX5, probably required to target it into peroxisomes.</text>
</comment>
<dbReference type="Pfam" id="PF13561">
    <property type="entry name" value="adh_short_C2"/>
    <property type="match status" value="1"/>
</dbReference>
<evidence type="ECO:0000256" key="15">
    <source>
        <dbReference type="ARBA" id="ARBA00041063"/>
    </source>
</evidence>
<dbReference type="SUPFAM" id="SSF51735">
    <property type="entry name" value="NAD(P)-binding Rossmann-fold domains"/>
    <property type="match status" value="1"/>
</dbReference>
<evidence type="ECO:0000256" key="11">
    <source>
        <dbReference type="ARBA" id="ARBA00023160"/>
    </source>
</evidence>
<evidence type="ECO:0000256" key="1">
    <source>
        <dbReference type="ARBA" id="ARBA00004275"/>
    </source>
</evidence>
<dbReference type="STRING" id="667676.SAMN05192539_102265"/>
<evidence type="ECO:0000256" key="7">
    <source>
        <dbReference type="ARBA" id="ARBA00022857"/>
    </source>
</evidence>
<dbReference type="GO" id="GO:0019166">
    <property type="term" value="F:trans-2-enoyl-CoA reductase (NADPH) activity"/>
    <property type="evidence" value="ECO:0007669"/>
    <property type="project" value="UniProtKB-EC"/>
</dbReference>
<keyword evidence="5" id="KW-0597">Phosphoprotein</keyword>
<evidence type="ECO:0000256" key="4">
    <source>
        <dbReference type="ARBA" id="ARBA00022516"/>
    </source>
</evidence>
<evidence type="ECO:0000256" key="17">
    <source>
        <dbReference type="ARBA" id="ARBA00048686"/>
    </source>
</evidence>
<comment type="catalytic activity">
    <reaction evidence="16">
        <text>(2E)-dodecenoyl-CoA + NADPH + H(+) = dodecanoyl-CoA + NADP(+)</text>
        <dbReference type="Rhea" id="RHEA:44964"/>
        <dbReference type="ChEBI" id="CHEBI:15378"/>
        <dbReference type="ChEBI" id="CHEBI:57330"/>
        <dbReference type="ChEBI" id="CHEBI:57375"/>
        <dbReference type="ChEBI" id="CHEBI:57783"/>
        <dbReference type="ChEBI" id="CHEBI:58349"/>
    </reaction>
    <physiologicalReaction direction="left-to-right" evidence="16">
        <dbReference type="Rhea" id="RHEA:44965"/>
    </physiologicalReaction>
</comment>
<gene>
    <name evidence="22" type="ORF">SAMN05192539_102265</name>
</gene>
<dbReference type="Proteomes" id="UP000198866">
    <property type="component" value="Unassembled WGS sequence"/>
</dbReference>
<comment type="function">
    <text evidence="12">Participates in chain elongation of fatty acids. Catalyzes the reduction of trans-2-enoyl-CoAs of varying chain lengths from 6:1 to 16:1, having maximum activity with 10:1 CoA. Has no 2,4-dienoyl-CoA reductase activity.</text>
</comment>
<dbReference type="PANTHER" id="PTHR24317:SF7">
    <property type="entry name" value="PEROXISOMAL TRANS-2-ENOYL-COA REDUCTASE"/>
    <property type="match status" value="1"/>
</dbReference>
<dbReference type="InterPro" id="IPR036291">
    <property type="entry name" value="NAD(P)-bd_dom_sf"/>
</dbReference>
<comment type="catalytic activity">
    <reaction evidence="18">
        <text>(2E)-hexenoyl-CoA + NADPH + H(+) = hexanoyl-CoA + NADP(+)</text>
        <dbReference type="Rhea" id="RHEA:44956"/>
        <dbReference type="ChEBI" id="CHEBI:15378"/>
        <dbReference type="ChEBI" id="CHEBI:57783"/>
        <dbReference type="ChEBI" id="CHEBI:58349"/>
        <dbReference type="ChEBI" id="CHEBI:62077"/>
        <dbReference type="ChEBI" id="CHEBI:62620"/>
    </reaction>
    <physiologicalReaction direction="left-to-right" evidence="18">
        <dbReference type="Rhea" id="RHEA:44957"/>
    </physiologicalReaction>
</comment>
<keyword evidence="11" id="KW-0275">Fatty acid biosynthesis</keyword>
<dbReference type="GO" id="GO:0006633">
    <property type="term" value="P:fatty acid biosynthetic process"/>
    <property type="evidence" value="ECO:0007669"/>
    <property type="project" value="UniProtKB-KW"/>
</dbReference>
<evidence type="ECO:0000256" key="16">
    <source>
        <dbReference type="ARBA" id="ARBA00047570"/>
    </source>
</evidence>
<evidence type="ECO:0000256" key="5">
    <source>
        <dbReference type="ARBA" id="ARBA00022553"/>
    </source>
</evidence>
<proteinExistence type="inferred from homology"/>
<name>A0A1H7CQQ4_9BURK</name>
<evidence type="ECO:0000256" key="18">
    <source>
        <dbReference type="ARBA" id="ARBA00049108"/>
    </source>
</evidence>
<comment type="similarity">
    <text evidence="3">Belongs to the short-chain dehydrogenases/reductases (SDR) family.</text>
</comment>
<keyword evidence="9" id="KW-0443">Lipid metabolism</keyword>
<dbReference type="EC" id="1.3.1.38" evidence="14"/>
<evidence type="ECO:0000256" key="20">
    <source>
        <dbReference type="ARBA" id="ARBA00049386"/>
    </source>
</evidence>
<comment type="catalytic activity">
    <reaction evidence="21">
        <text>(2E)-octenoyl-CoA + NADPH + H(+) = octanoyl-CoA + NADP(+)</text>
        <dbReference type="Rhea" id="RHEA:44952"/>
        <dbReference type="ChEBI" id="CHEBI:15378"/>
        <dbReference type="ChEBI" id="CHEBI:57386"/>
        <dbReference type="ChEBI" id="CHEBI:57783"/>
        <dbReference type="ChEBI" id="CHEBI:58349"/>
        <dbReference type="ChEBI" id="CHEBI:62242"/>
    </reaction>
    <physiologicalReaction direction="left-to-right" evidence="21">
        <dbReference type="Rhea" id="RHEA:44953"/>
    </physiologicalReaction>
</comment>
<evidence type="ECO:0000256" key="2">
    <source>
        <dbReference type="ARBA" id="ARBA00005189"/>
    </source>
</evidence>
<evidence type="ECO:0000256" key="13">
    <source>
        <dbReference type="ARBA" id="ARBA00038622"/>
    </source>
</evidence>
<dbReference type="PRINTS" id="PR00080">
    <property type="entry name" value="SDRFAMILY"/>
</dbReference>
<keyword evidence="10" id="KW-0576">Peroxisome</keyword>
<evidence type="ECO:0000256" key="6">
    <source>
        <dbReference type="ARBA" id="ARBA00022832"/>
    </source>
</evidence>
<keyword evidence="23" id="KW-1185">Reference proteome</keyword>
<evidence type="ECO:0000256" key="3">
    <source>
        <dbReference type="ARBA" id="ARBA00006484"/>
    </source>
</evidence>
<comment type="pathway">
    <text evidence="2">Lipid metabolism.</text>
</comment>
<comment type="catalytic activity">
    <reaction evidence="19">
        <text>a (2E)-enoyl-CoA + NADPH + H(+) = a 2,3-saturated acyl-CoA + NADP(+)</text>
        <dbReference type="Rhea" id="RHEA:33763"/>
        <dbReference type="ChEBI" id="CHEBI:15378"/>
        <dbReference type="ChEBI" id="CHEBI:57783"/>
        <dbReference type="ChEBI" id="CHEBI:58349"/>
        <dbReference type="ChEBI" id="CHEBI:58856"/>
        <dbReference type="ChEBI" id="CHEBI:65111"/>
        <dbReference type="EC" id="1.3.1.38"/>
    </reaction>
    <physiologicalReaction direction="left-to-right" evidence="19">
        <dbReference type="Rhea" id="RHEA:33764"/>
    </physiologicalReaction>
</comment>
<dbReference type="Gene3D" id="3.40.50.720">
    <property type="entry name" value="NAD(P)-binding Rossmann-like Domain"/>
    <property type="match status" value="1"/>
</dbReference>
<evidence type="ECO:0000256" key="8">
    <source>
        <dbReference type="ARBA" id="ARBA00023002"/>
    </source>
</evidence>
<sequence>MPMFTPDLLKNKRILITGGGTGLGKSIGRRYLELGADLVICGRRKEVLDATADEFRGVVPGARVTTVQADVRSAESVEAMMDTIWQDGPLDVLLNNAAANFIARTESLSPRAVDAVLDIVLHGSFYCTIAAGKRWIDAGHAGNVISTVSTPTMTGSAFTVPSAAAKAGVLAMTRSLAVEWGPKGIRLNAVAPGLFPTPGAWEQLYPPGSQVEPQERSVPLRRFGDHTELADLYAYLASDGSGYITGDMIVIDGGRWMQGVGGPTFRAMQDWTDEQWDAMRAHARKG</sequence>
<comment type="subcellular location">
    <subcellularLocation>
        <location evidence="1">Peroxisome</location>
    </subcellularLocation>
</comment>
<protein>
    <recommendedName>
        <fullName evidence="15">Peroxisomal trans-2-enoyl-CoA reductase</fullName>
        <ecNumber evidence="14">1.3.1.38</ecNumber>
    </recommendedName>
</protein>
<accession>A0A1H7CQQ4</accession>
<evidence type="ECO:0000256" key="9">
    <source>
        <dbReference type="ARBA" id="ARBA00023098"/>
    </source>
</evidence>
<dbReference type="PRINTS" id="PR00081">
    <property type="entry name" value="GDHRDH"/>
</dbReference>
<evidence type="ECO:0000313" key="23">
    <source>
        <dbReference type="Proteomes" id="UP000198866"/>
    </source>
</evidence>
<dbReference type="CDD" id="cd05369">
    <property type="entry name" value="TER_DECR_SDR_a"/>
    <property type="match status" value="1"/>
</dbReference>
<reference evidence="23" key="1">
    <citation type="submission" date="2016-10" db="EMBL/GenBank/DDBJ databases">
        <authorList>
            <person name="Varghese N."/>
            <person name="Submissions S."/>
        </authorList>
    </citation>
    <scope>NUCLEOTIDE SEQUENCE [LARGE SCALE GENOMIC DNA]</scope>
    <source>
        <strain evidence="23">LMG 26031</strain>
    </source>
</reference>
<evidence type="ECO:0000256" key="21">
    <source>
        <dbReference type="ARBA" id="ARBA00049559"/>
    </source>
</evidence>
<evidence type="ECO:0000256" key="14">
    <source>
        <dbReference type="ARBA" id="ARBA00038849"/>
    </source>
</evidence>
<dbReference type="InterPro" id="IPR052388">
    <property type="entry name" value="Peroxisomal_t2-enoyl-CoA_red"/>
</dbReference>
<keyword evidence="4" id="KW-0444">Lipid biosynthesis</keyword>
<dbReference type="PANTHER" id="PTHR24317">
    <property type="entry name" value="PEROXISOMAL TRANS-2-ENOYL-COA REDUCTASE"/>
    <property type="match status" value="1"/>
</dbReference>
<comment type="catalytic activity">
    <reaction evidence="20">
        <text>(2E)-decenoyl-CoA + NADPH + H(+) = decanoyl-CoA + NADP(+)</text>
        <dbReference type="Rhea" id="RHEA:44960"/>
        <dbReference type="ChEBI" id="CHEBI:15378"/>
        <dbReference type="ChEBI" id="CHEBI:57783"/>
        <dbReference type="ChEBI" id="CHEBI:58349"/>
        <dbReference type="ChEBI" id="CHEBI:61406"/>
        <dbReference type="ChEBI" id="CHEBI:61430"/>
    </reaction>
    <physiologicalReaction direction="left-to-right" evidence="20">
        <dbReference type="Rhea" id="RHEA:44961"/>
    </physiologicalReaction>
</comment>
<comment type="catalytic activity">
    <reaction evidence="17">
        <text>(2E)-tetradecenoyl-CoA + NADPH + H(+) = tetradecanoyl-CoA + NADP(+)</text>
        <dbReference type="Rhea" id="RHEA:44968"/>
        <dbReference type="ChEBI" id="CHEBI:15378"/>
        <dbReference type="ChEBI" id="CHEBI:57385"/>
        <dbReference type="ChEBI" id="CHEBI:57783"/>
        <dbReference type="ChEBI" id="CHEBI:58349"/>
        <dbReference type="ChEBI" id="CHEBI:61405"/>
    </reaction>
    <physiologicalReaction direction="left-to-right" evidence="17">
        <dbReference type="Rhea" id="RHEA:44969"/>
    </physiologicalReaction>
</comment>
<evidence type="ECO:0000256" key="10">
    <source>
        <dbReference type="ARBA" id="ARBA00023140"/>
    </source>
</evidence>
<evidence type="ECO:0000256" key="19">
    <source>
        <dbReference type="ARBA" id="ARBA00049251"/>
    </source>
</evidence>
<organism evidence="22 23">
    <name type="scientific">Paraburkholderia diazotrophica</name>
    <dbReference type="NCBI Taxonomy" id="667676"/>
    <lineage>
        <taxon>Bacteria</taxon>
        <taxon>Pseudomonadati</taxon>
        <taxon>Pseudomonadota</taxon>
        <taxon>Betaproteobacteria</taxon>
        <taxon>Burkholderiales</taxon>
        <taxon>Burkholderiaceae</taxon>
        <taxon>Paraburkholderia</taxon>
    </lineage>
</organism>
<evidence type="ECO:0000256" key="12">
    <source>
        <dbReference type="ARBA" id="ARBA00037124"/>
    </source>
</evidence>
<dbReference type="FunFam" id="3.40.50.720:FF:000084">
    <property type="entry name" value="Short-chain dehydrogenase reductase"/>
    <property type="match status" value="1"/>
</dbReference>
<keyword evidence="7" id="KW-0521">NADP</keyword>
<dbReference type="EMBL" id="FNYE01000022">
    <property type="protein sequence ID" value="SEJ89492.1"/>
    <property type="molecule type" value="Genomic_DNA"/>
</dbReference>
<keyword evidence="8" id="KW-0560">Oxidoreductase</keyword>
<dbReference type="InterPro" id="IPR002347">
    <property type="entry name" value="SDR_fam"/>
</dbReference>
<dbReference type="AlphaFoldDB" id="A0A1H7CQQ4"/>
<evidence type="ECO:0000313" key="22">
    <source>
        <dbReference type="EMBL" id="SEJ89492.1"/>
    </source>
</evidence>
<keyword evidence="6" id="KW-0276">Fatty acid metabolism</keyword>